<dbReference type="Proteomes" id="UP001164653">
    <property type="component" value="Chromosome"/>
</dbReference>
<accession>A0A9E8SL54</accession>
<evidence type="ECO:0000313" key="3">
    <source>
        <dbReference type="Proteomes" id="UP001164653"/>
    </source>
</evidence>
<dbReference type="InterPro" id="IPR000595">
    <property type="entry name" value="cNMP-bd_dom"/>
</dbReference>
<sequence length="190" mass="22830">MSHPLIIHIRKLVDLKVDDETAILSFFRQTEVRKKQNLIEAGHPCPTLFFVVKGCIRLYYLNEKGVEQTIQFAIENWWLTDFLAFPQQGITEFTIQAVENSQLLAIDTADQERLMDQYPQLERYFRLIYQRAYGASQVKMKYQYDYSREQLYRHFVDNFPQFTQRIPQYLLASYLGFTPEYLSELRKKRY</sequence>
<protein>
    <submittedName>
        <fullName evidence="2">Crp/Fnr family transcriptional regulator</fullName>
    </submittedName>
</protein>
<dbReference type="Gene3D" id="2.60.120.10">
    <property type="entry name" value="Jelly Rolls"/>
    <property type="match status" value="1"/>
</dbReference>
<name>A0A9E8SL54_9BACT</name>
<evidence type="ECO:0000313" key="2">
    <source>
        <dbReference type="EMBL" id="WAC12663.1"/>
    </source>
</evidence>
<dbReference type="Pfam" id="PF00027">
    <property type="entry name" value="cNMP_binding"/>
    <property type="match status" value="1"/>
</dbReference>
<dbReference type="AlphaFoldDB" id="A0A9E8SL54"/>
<dbReference type="InterPro" id="IPR018490">
    <property type="entry name" value="cNMP-bd_dom_sf"/>
</dbReference>
<dbReference type="CDD" id="cd00038">
    <property type="entry name" value="CAP_ED"/>
    <property type="match status" value="1"/>
</dbReference>
<dbReference type="RefSeq" id="WP_244823363.1">
    <property type="nucleotide sequence ID" value="NZ_CP112998.1"/>
</dbReference>
<dbReference type="KEGG" id="dpf:ON006_01600"/>
<keyword evidence="3" id="KW-1185">Reference proteome</keyword>
<dbReference type="EMBL" id="CP112998">
    <property type="protein sequence ID" value="WAC12663.1"/>
    <property type="molecule type" value="Genomic_DNA"/>
</dbReference>
<proteinExistence type="predicted"/>
<dbReference type="InterPro" id="IPR014710">
    <property type="entry name" value="RmlC-like_jellyroll"/>
</dbReference>
<organism evidence="2 3">
    <name type="scientific">Dyadobacter pollutisoli</name>
    <dbReference type="NCBI Taxonomy" id="2910158"/>
    <lineage>
        <taxon>Bacteria</taxon>
        <taxon>Pseudomonadati</taxon>
        <taxon>Bacteroidota</taxon>
        <taxon>Cytophagia</taxon>
        <taxon>Cytophagales</taxon>
        <taxon>Spirosomataceae</taxon>
        <taxon>Dyadobacter</taxon>
    </lineage>
</organism>
<feature type="domain" description="Cyclic nucleotide-binding" evidence="1">
    <location>
        <begin position="31"/>
        <end position="118"/>
    </location>
</feature>
<reference evidence="2" key="1">
    <citation type="submission" date="2022-11" db="EMBL/GenBank/DDBJ databases">
        <title>Dyadobacter pollutisoli sp. nov., isolated from plastic dumped soil.</title>
        <authorList>
            <person name="Kim J.M."/>
            <person name="Kim K.R."/>
            <person name="Lee J.K."/>
            <person name="Hao L."/>
            <person name="Jeon C.O."/>
        </authorList>
    </citation>
    <scope>NUCLEOTIDE SEQUENCE</scope>
    <source>
        <strain evidence="2">U1</strain>
    </source>
</reference>
<gene>
    <name evidence="2" type="ORF">ON006_01600</name>
</gene>
<evidence type="ECO:0000259" key="1">
    <source>
        <dbReference type="Pfam" id="PF00027"/>
    </source>
</evidence>
<dbReference type="SUPFAM" id="SSF51206">
    <property type="entry name" value="cAMP-binding domain-like"/>
    <property type="match status" value="1"/>
</dbReference>